<dbReference type="PANTHER" id="PTHR37042">
    <property type="entry name" value="OUTER MEMBRANE PROTEIN RV1973"/>
    <property type="match status" value="1"/>
</dbReference>
<evidence type="ECO:0000256" key="2">
    <source>
        <dbReference type="ARBA" id="ARBA00023136"/>
    </source>
</evidence>
<dbReference type="PANTHER" id="PTHR37042:SF4">
    <property type="entry name" value="OUTER MEMBRANE PROTEIN RV1973"/>
    <property type="match status" value="1"/>
</dbReference>
<proteinExistence type="predicted"/>
<organism evidence="3 4">
    <name type="scientific">Planobispora siamensis</name>
    <dbReference type="NCBI Taxonomy" id="936338"/>
    <lineage>
        <taxon>Bacteria</taxon>
        <taxon>Bacillati</taxon>
        <taxon>Actinomycetota</taxon>
        <taxon>Actinomycetes</taxon>
        <taxon>Streptosporangiales</taxon>
        <taxon>Streptosporangiaceae</taxon>
        <taxon>Planobispora</taxon>
    </lineage>
</organism>
<name>A0A8J3SEE1_9ACTN</name>
<accession>A0A8J3SEE1</accession>
<dbReference type="GO" id="GO:0016020">
    <property type="term" value="C:membrane"/>
    <property type="evidence" value="ECO:0007669"/>
    <property type="project" value="UniProtKB-SubCell"/>
</dbReference>
<evidence type="ECO:0000313" key="4">
    <source>
        <dbReference type="Proteomes" id="UP000619788"/>
    </source>
</evidence>
<gene>
    <name evidence="3" type="ORF">Psi01_19770</name>
</gene>
<dbReference type="EMBL" id="BOOJ01000018">
    <property type="protein sequence ID" value="GIH91347.1"/>
    <property type="molecule type" value="Genomic_DNA"/>
</dbReference>
<comment type="subcellular location">
    <subcellularLocation>
        <location evidence="1">Membrane</location>
    </subcellularLocation>
</comment>
<dbReference type="AlphaFoldDB" id="A0A8J3SEE1"/>
<dbReference type="Proteomes" id="UP000619788">
    <property type="component" value="Unassembled WGS sequence"/>
</dbReference>
<comment type="caution">
    <text evidence="3">The sequence shown here is derived from an EMBL/GenBank/DDBJ whole genome shotgun (WGS) entry which is preliminary data.</text>
</comment>
<evidence type="ECO:0000256" key="1">
    <source>
        <dbReference type="ARBA" id="ARBA00004370"/>
    </source>
</evidence>
<sequence>MLRKLLPWFAGLSAVCLAAAVFWVGGQLREARAAADDRRAALRAAGDHALSLLSVDHRTVDAGIRRILDTSTGHARTGYARDAATLKETTTSGKVLQTGALRAVGLVSLRDGTARVLVVGDAVVSSEGSRQAPRERFYRWSMEVTRTGGGWLVSKAELVP</sequence>
<evidence type="ECO:0008006" key="5">
    <source>
        <dbReference type="Google" id="ProtNLM"/>
    </source>
</evidence>
<dbReference type="RefSeq" id="WP_204063637.1">
    <property type="nucleotide sequence ID" value="NZ_BOOJ01000018.1"/>
</dbReference>
<keyword evidence="2" id="KW-0472">Membrane</keyword>
<evidence type="ECO:0000313" key="3">
    <source>
        <dbReference type="EMBL" id="GIH91347.1"/>
    </source>
</evidence>
<keyword evidence="4" id="KW-1185">Reference proteome</keyword>
<protein>
    <recommendedName>
        <fullName evidence="5">Mce-associated membrane protein</fullName>
    </recommendedName>
</protein>
<reference evidence="3 4" key="1">
    <citation type="submission" date="2021-01" db="EMBL/GenBank/DDBJ databases">
        <title>Whole genome shotgun sequence of Planobispora siamensis NBRC 107568.</title>
        <authorList>
            <person name="Komaki H."/>
            <person name="Tamura T."/>
        </authorList>
    </citation>
    <scope>NUCLEOTIDE SEQUENCE [LARGE SCALE GENOMIC DNA]</scope>
    <source>
        <strain evidence="3 4">NBRC 107568</strain>
    </source>
</reference>